<keyword evidence="5" id="KW-0413">Isomerase</keyword>
<dbReference type="SUPFAM" id="SSF109998">
    <property type="entry name" value="Triger factor/SurA peptide-binding domain-like"/>
    <property type="match status" value="1"/>
</dbReference>
<dbReference type="InterPro" id="IPR050245">
    <property type="entry name" value="PrsA_foldase"/>
</dbReference>
<comment type="caution">
    <text evidence="7">The sequence shown here is derived from an EMBL/GenBank/DDBJ whole genome shotgun (WGS) entry which is preliminary data.</text>
</comment>
<dbReference type="Gene3D" id="1.10.4030.10">
    <property type="entry name" value="Porin chaperone SurA, peptide-binding domain"/>
    <property type="match status" value="1"/>
</dbReference>
<keyword evidence="3" id="KW-0732">Signal</keyword>
<organism evidence="7 8">
    <name type="scientific">Candidatus Collierbacteria bacterium RIFOXYA2_FULL_46_10</name>
    <dbReference type="NCBI Taxonomy" id="1817726"/>
    <lineage>
        <taxon>Bacteria</taxon>
        <taxon>Candidatus Collieribacteriota</taxon>
    </lineage>
</organism>
<dbReference type="PANTHER" id="PTHR47245">
    <property type="entry name" value="PEPTIDYLPROLYL ISOMERASE"/>
    <property type="match status" value="1"/>
</dbReference>
<feature type="transmembrane region" description="Helical" evidence="6">
    <location>
        <begin position="36"/>
        <end position="58"/>
    </location>
</feature>
<dbReference type="EC" id="5.2.1.8" evidence="2"/>
<name>A0A1F5F517_9BACT</name>
<reference evidence="7 8" key="1">
    <citation type="journal article" date="2016" name="Nat. Commun.">
        <title>Thousands of microbial genomes shed light on interconnected biogeochemical processes in an aquifer system.</title>
        <authorList>
            <person name="Anantharaman K."/>
            <person name="Brown C.T."/>
            <person name="Hug L.A."/>
            <person name="Sharon I."/>
            <person name="Castelle C.J."/>
            <person name="Probst A.J."/>
            <person name="Thomas B.C."/>
            <person name="Singh A."/>
            <person name="Wilkins M.J."/>
            <person name="Karaoz U."/>
            <person name="Brodie E.L."/>
            <person name="Williams K.H."/>
            <person name="Hubbard S.S."/>
            <person name="Banfield J.F."/>
        </authorList>
    </citation>
    <scope>NUCLEOTIDE SEQUENCE [LARGE SCALE GENOMIC DNA]</scope>
</reference>
<dbReference type="AlphaFoldDB" id="A0A1F5F517"/>
<proteinExistence type="predicted"/>
<comment type="catalytic activity">
    <reaction evidence="1">
        <text>[protein]-peptidylproline (omega=180) = [protein]-peptidylproline (omega=0)</text>
        <dbReference type="Rhea" id="RHEA:16237"/>
        <dbReference type="Rhea" id="RHEA-COMP:10747"/>
        <dbReference type="Rhea" id="RHEA-COMP:10748"/>
        <dbReference type="ChEBI" id="CHEBI:83833"/>
        <dbReference type="ChEBI" id="CHEBI:83834"/>
        <dbReference type="EC" id="5.2.1.8"/>
    </reaction>
</comment>
<evidence type="ECO:0000256" key="6">
    <source>
        <dbReference type="SAM" id="Phobius"/>
    </source>
</evidence>
<dbReference type="PANTHER" id="PTHR47245:SF1">
    <property type="entry name" value="FOLDASE PROTEIN PRSA"/>
    <property type="match status" value="1"/>
</dbReference>
<evidence type="ECO:0000256" key="5">
    <source>
        <dbReference type="ARBA" id="ARBA00023235"/>
    </source>
</evidence>
<dbReference type="Proteomes" id="UP000176191">
    <property type="component" value="Unassembled WGS sequence"/>
</dbReference>
<evidence type="ECO:0000256" key="1">
    <source>
        <dbReference type="ARBA" id="ARBA00000971"/>
    </source>
</evidence>
<evidence type="ECO:0000256" key="2">
    <source>
        <dbReference type="ARBA" id="ARBA00013194"/>
    </source>
</evidence>
<sequence length="221" mass="24552">MAKKVVSPKKKIVTVSAPIIPEPSMVSPIPKLSPKILTLGLVILGIALLTYKVGPYFVPAIVDNRPLTRFEVWSRLEKSYGKQTLDDLVNEKILDLAIAQSGVSIPQAKIDDQIKTLEKQFEGSGGLDQILSEQGLTRAELTKQVVTQLSVEEILKDEVVPSEEEIAQQFADNKDTLYKDKKLDEVKADITTELTQTKLRDAFLTWFAEVKKTAKVKSFGL</sequence>
<dbReference type="InterPro" id="IPR027304">
    <property type="entry name" value="Trigger_fact/SurA_dom_sf"/>
</dbReference>
<keyword evidence="6" id="KW-0472">Membrane</keyword>
<evidence type="ECO:0000256" key="3">
    <source>
        <dbReference type="ARBA" id="ARBA00022729"/>
    </source>
</evidence>
<dbReference type="EMBL" id="MFAK01000026">
    <property type="protein sequence ID" value="OGD74761.1"/>
    <property type="molecule type" value="Genomic_DNA"/>
</dbReference>
<evidence type="ECO:0000313" key="8">
    <source>
        <dbReference type="Proteomes" id="UP000176191"/>
    </source>
</evidence>
<accession>A0A1F5F517</accession>
<keyword evidence="6" id="KW-1133">Transmembrane helix</keyword>
<protein>
    <recommendedName>
        <fullName evidence="2">peptidylprolyl isomerase</fullName>
        <ecNumber evidence="2">5.2.1.8</ecNumber>
    </recommendedName>
</protein>
<keyword evidence="4" id="KW-0697">Rotamase</keyword>
<dbReference type="GO" id="GO:0003755">
    <property type="term" value="F:peptidyl-prolyl cis-trans isomerase activity"/>
    <property type="evidence" value="ECO:0007669"/>
    <property type="project" value="UniProtKB-KW"/>
</dbReference>
<keyword evidence="6" id="KW-0812">Transmembrane</keyword>
<gene>
    <name evidence="7" type="ORF">A2228_00520</name>
</gene>
<evidence type="ECO:0000313" key="7">
    <source>
        <dbReference type="EMBL" id="OGD74761.1"/>
    </source>
</evidence>
<evidence type="ECO:0000256" key="4">
    <source>
        <dbReference type="ARBA" id="ARBA00023110"/>
    </source>
</evidence>